<dbReference type="Proteomes" id="UP000283479">
    <property type="component" value="Unassembled WGS sequence"/>
</dbReference>
<gene>
    <name evidence="2" type="ORF">EGT50_06290</name>
</gene>
<sequence length="83" mass="9021">MQQANRRPDPTTCRNEANNHNPDQTGESPKAHTTTKERDAWCVASPASPASFVVADVGGRFIRSSWLRRLIGVGHDLPSPAPS</sequence>
<evidence type="ECO:0000313" key="2">
    <source>
        <dbReference type="EMBL" id="RVW04090.1"/>
    </source>
</evidence>
<accession>A0A3S3AGK0</accession>
<feature type="region of interest" description="Disordered" evidence="1">
    <location>
        <begin position="1"/>
        <end position="39"/>
    </location>
</feature>
<dbReference type="AlphaFoldDB" id="A0A3S3AGK0"/>
<evidence type="ECO:0000313" key="3">
    <source>
        <dbReference type="Proteomes" id="UP000283479"/>
    </source>
</evidence>
<comment type="caution">
    <text evidence="2">The sequence shown here is derived from an EMBL/GenBank/DDBJ whole genome shotgun (WGS) entry which is preliminary data.</text>
</comment>
<reference evidence="2 3" key="1">
    <citation type="submission" date="2018-11" db="EMBL/GenBank/DDBJ databases">
        <title>Rhodococcus spongicola sp. nov. and Rhodococcus xishaensis sp. nov. from marine sponges.</title>
        <authorList>
            <person name="Li L."/>
            <person name="Lin H.W."/>
        </authorList>
    </citation>
    <scope>NUCLEOTIDE SEQUENCE [LARGE SCALE GENOMIC DNA]</scope>
    <source>
        <strain evidence="2 3">LHW51113</strain>
    </source>
</reference>
<organism evidence="2 3">
    <name type="scientific">Rhodococcus xishaensis</name>
    <dbReference type="NCBI Taxonomy" id="2487364"/>
    <lineage>
        <taxon>Bacteria</taxon>
        <taxon>Bacillati</taxon>
        <taxon>Actinomycetota</taxon>
        <taxon>Actinomycetes</taxon>
        <taxon>Mycobacteriales</taxon>
        <taxon>Nocardiaceae</taxon>
        <taxon>Rhodococcus</taxon>
    </lineage>
</organism>
<dbReference type="EMBL" id="RKLO01000002">
    <property type="protein sequence ID" value="RVW04090.1"/>
    <property type="molecule type" value="Genomic_DNA"/>
</dbReference>
<protein>
    <submittedName>
        <fullName evidence="2">Uncharacterized protein</fullName>
    </submittedName>
</protein>
<keyword evidence="3" id="KW-1185">Reference proteome</keyword>
<evidence type="ECO:0000256" key="1">
    <source>
        <dbReference type="SAM" id="MobiDB-lite"/>
    </source>
</evidence>
<proteinExistence type="predicted"/>
<name>A0A3S3AGK0_9NOCA</name>
<feature type="compositionally biased region" description="Polar residues" evidence="1">
    <location>
        <begin position="12"/>
        <end position="27"/>
    </location>
</feature>